<dbReference type="EC" id="2.7.7.65" evidence="1"/>
<reference evidence="8 9" key="1">
    <citation type="submission" date="2018-02" db="EMBL/GenBank/DDBJ databases">
        <title>Solimicrobium silvestre gen. nov., sp. nov., isolated from alpine forest soil.</title>
        <authorList>
            <person name="Margesin R."/>
            <person name="Albuquerque L."/>
            <person name="Zhang D.-C."/>
            <person name="Froufe H.J.C."/>
            <person name="Severino R."/>
            <person name="Roxo I."/>
            <person name="Egas C."/>
            <person name="Da Costa M.S."/>
        </authorList>
    </citation>
    <scope>NUCLEOTIDE SEQUENCE [LARGE SCALE GENOMIC DNA]</scope>
    <source>
        <strain evidence="8 9">S20-91</strain>
    </source>
</reference>
<dbReference type="InterPro" id="IPR050469">
    <property type="entry name" value="Diguanylate_Cyclase"/>
</dbReference>
<keyword evidence="5" id="KW-0472">Membrane</keyword>
<dbReference type="CDD" id="cd01949">
    <property type="entry name" value="GGDEF"/>
    <property type="match status" value="1"/>
</dbReference>
<feature type="transmembrane region" description="Helical" evidence="5">
    <location>
        <begin position="385"/>
        <end position="404"/>
    </location>
</feature>
<feature type="coiled-coil region" evidence="4">
    <location>
        <begin position="354"/>
        <end position="383"/>
    </location>
</feature>
<feature type="domain" description="GGDEF" evidence="7">
    <location>
        <begin position="444"/>
        <end position="578"/>
    </location>
</feature>
<evidence type="ECO:0000256" key="4">
    <source>
        <dbReference type="SAM" id="Coils"/>
    </source>
</evidence>
<keyword evidence="3" id="KW-0802">TPR repeat</keyword>
<protein>
    <recommendedName>
        <fullName evidence="1">diguanylate cyclase</fullName>
        <ecNumber evidence="1">2.7.7.65</ecNumber>
    </recommendedName>
</protein>
<dbReference type="SMART" id="SM00267">
    <property type="entry name" value="GGDEF"/>
    <property type="match status" value="1"/>
</dbReference>
<dbReference type="PROSITE" id="PS51257">
    <property type="entry name" value="PROKAR_LIPOPROTEIN"/>
    <property type="match status" value="1"/>
</dbReference>
<dbReference type="GO" id="GO:1902201">
    <property type="term" value="P:negative regulation of bacterial-type flagellum-dependent cell motility"/>
    <property type="evidence" value="ECO:0007669"/>
    <property type="project" value="TreeGrafter"/>
</dbReference>
<dbReference type="PANTHER" id="PTHR45138">
    <property type="entry name" value="REGULATORY COMPONENTS OF SENSORY TRANSDUCTION SYSTEM"/>
    <property type="match status" value="1"/>
</dbReference>
<organism evidence="8 9">
    <name type="scientific">Solimicrobium silvestre</name>
    <dbReference type="NCBI Taxonomy" id="2099400"/>
    <lineage>
        <taxon>Bacteria</taxon>
        <taxon>Pseudomonadati</taxon>
        <taxon>Pseudomonadota</taxon>
        <taxon>Betaproteobacteria</taxon>
        <taxon>Burkholderiales</taxon>
        <taxon>Oxalobacteraceae</taxon>
        <taxon>Solimicrobium</taxon>
    </lineage>
</organism>
<keyword evidence="9" id="KW-1185">Reference proteome</keyword>
<dbReference type="PROSITE" id="PS50005">
    <property type="entry name" value="TPR"/>
    <property type="match status" value="1"/>
</dbReference>
<sequence length="599" mass="66902">MRFLIALTLLISLLGCHFSAYATSDIDIEQELTRVGELLKSDPQQARAALAVLESAQAHFSPPQVIHLLILKSSVLGFFNQHHERVAYLNGFIDRVQDPNIKSKFLYHLSTSYAALGEYERALDAMNTSIALLPRVTDTIAKITSLQAAVTLLNSLYAYSEALSYANRMYDLPLLNQDLSAKCIASADRVEIYMMLKQRSLAREQMREAVDLCDKNGRTYVSQIVHSFAAIDLIDNQEYQSGINAGLTALRAFPSSMHTDYVSRLEDGLARAYLLTGRLVAAEQYGHLAYQHATEQKLAQETEKSLETLAQIKRAQAQYSAALGYAEKALAQKNALLDEQFQKNVAYQRVKFSMQDQSNQVALLEKQNKILAIEKQLEKKNSQNLWLIIALVMVVATALGLYLWKVILQKNFFRRTTQIDGLTRISTRGHFMTSAEEVVSVRNKVVSLILFDMDFFKRINDSFGHPVGDWVLIKVCQTVSAELRDGDLFGRLGGEEFAICLPNTDVEMAWQLAQRCRAAIAAIDAEPCGFQFPLSASFGIACIDQNDNRQFSTLLEAADKALYQAKSEGRNCVVVSNLMGTADIAHYQAKSDERNCVSA</sequence>
<evidence type="ECO:0000313" key="9">
    <source>
        <dbReference type="Proteomes" id="UP000237839"/>
    </source>
</evidence>
<feature type="signal peptide" evidence="6">
    <location>
        <begin position="1"/>
        <end position="22"/>
    </location>
</feature>
<evidence type="ECO:0000256" key="6">
    <source>
        <dbReference type="SAM" id="SignalP"/>
    </source>
</evidence>
<dbReference type="InterPro" id="IPR029787">
    <property type="entry name" value="Nucleotide_cyclase"/>
</dbReference>
<dbReference type="AlphaFoldDB" id="A0A2S9GYW7"/>
<dbReference type="FunFam" id="3.30.70.270:FF:000001">
    <property type="entry name" value="Diguanylate cyclase domain protein"/>
    <property type="match status" value="1"/>
</dbReference>
<name>A0A2S9GYW7_9BURK</name>
<dbReference type="InterPro" id="IPR019734">
    <property type="entry name" value="TPR_rpt"/>
</dbReference>
<dbReference type="OrthoDB" id="9803824at2"/>
<dbReference type="InterPro" id="IPR000160">
    <property type="entry name" value="GGDEF_dom"/>
</dbReference>
<dbReference type="PROSITE" id="PS50887">
    <property type="entry name" value="GGDEF"/>
    <property type="match status" value="1"/>
</dbReference>
<evidence type="ECO:0000256" key="1">
    <source>
        <dbReference type="ARBA" id="ARBA00012528"/>
    </source>
</evidence>
<dbReference type="Proteomes" id="UP000237839">
    <property type="component" value="Unassembled WGS sequence"/>
</dbReference>
<evidence type="ECO:0000259" key="7">
    <source>
        <dbReference type="PROSITE" id="PS50887"/>
    </source>
</evidence>
<keyword evidence="5" id="KW-1133">Transmembrane helix</keyword>
<dbReference type="RefSeq" id="WP_105531987.1">
    <property type="nucleotide sequence ID" value="NZ_PUGF01000010.1"/>
</dbReference>
<dbReference type="GO" id="GO:0005886">
    <property type="term" value="C:plasma membrane"/>
    <property type="evidence" value="ECO:0007669"/>
    <property type="project" value="TreeGrafter"/>
</dbReference>
<comment type="catalytic activity">
    <reaction evidence="2">
        <text>2 GTP = 3',3'-c-di-GMP + 2 diphosphate</text>
        <dbReference type="Rhea" id="RHEA:24898"/>
        <dbReference type="ChEBI" id="CHEBI:33019"/>
        <dbReference type="ChEBI" id="CHEBI:37565"/>
        <dbReference type="ChEBI" id="CHEBI:58805"/>
        <dbReference type="EC" id="2.7.7.65"/>
    </reaction>
</comment>
<dbReference type="PANTHER" id="PTHR45138:SF9">
    <property type="entry name" value="DIGUANYLATE CYCLASE DGCM-RELATED"/>
    <property type="match status" value="1"/>
</dbReference>
<dbReference type="Gene3D" id="3.30.70.270">
    <property type="match status" value="1"/>
</dbReference>
<evidence type="ECO:0000256" key="5">
    <source>
        <dbReference type="SAM" id="Phobius"/>
    </source>
</evidence>
<keyword evidence="6" id="KW-0732">Signal</keyword>
<dbReference type="SUPFAM" id="SSF48452">
    <property type="entry name" value="TPR-like"/>
    <property type="match status" value="2"/>
</dbReference>
<dbReference type="InterPro" id="IPR043128">
    <property type="entry name" value="Rev_trsase/Diguanyl_cyclase"/>
</dbReference>
<dbReference type="Pfam" id="PF00990">
    <property type="entry name" value="GGDEF"/>
    <property type="match status" value="1"/>
</dbReference>
<keyword evidence="5" id="KW-0812">Transmembrane</keyword>
<dbReference type="Gene3D" id="1.25.40.10">
    <property type="entry name" value="Tetratricopeptide repeat domain"/>
    <property type="match status" value="2"/>
</dbReference>
<comment type="caution">
    <text evidence="8">The sequence shown here is derived from an EMBL/GenBank/DDBJ whole genome shotgun (WGS) entry which is preliminary data.</text>
</comment>
<dbReference type="GO" id="GO:0043709">
    <property type="term" value="P:cell adhesion involved in single-species biofilm formation"/>
    <property type="evidence" value="ECO:0007669"/>
    <property type="project" value="TreeGrafter"/>
</dbReference>
<dbReference type="EMBL" id="PUGF01000010">
    <property type="protein sequence ID" value="PRC92911.1"/>
    <property type="molecule type" value="Genomic_DNA"/>
</dbReference>
<dbReference type="InterPro" id="IPR011990">
    <property type="entry name" value="TPR-like_helical_dom_sf"/>
</dbReference>
<proteinExistence type="predicted"/>
<dbReference type="GO" id="GO:0052621">
    <property type="term" value="F:diguanylate cyclase activity"/>
    <property type="evidence" value="ECO:0007669"/>
    <property type="project" value="UniProtKB-EC"/>
</dbReference>
<evidence type="ECO:0000313" key="8">
    <source>
        <dbReference type="EMBL" id="PRC92911.1"/>
    </source>
</evidence>
<evidence type="ECO:0000256" key="3">
    <source>
        <dbReference type="PROSITE-ProRule" id="PRU00339"/>
    </source>
</evidence>
<gene>
    <name evidence="8" type="ORF">S2091_2328</name>
</gene>
<keyword evidence="4" id="KW-0175">Coiled coil</keyword>
<accession>A0A2S9GYW7</accession>
<feature type="chain" id="PRO_5015579396" description="diguanylate cyclase" evidence="6">
    <location>
        <begin position="23"/>
        <end position="599"/>
    </location>
</feature>
<feature type="repeat" description="TPR" evidence="3">
    <location>
        <begin position="103"/>
        <end position="136"/>
    </location>
</feature>
<dbReference type="SUPFAM" id="SSF55073">
    <property type="entry name" value="Nucleotide cyclase"/>
    <property type="match status" value="1"/>
</dbReference>
<evidence type="ECO:0000256" key="2">
    <source>
        <dbReference type="ARBA" id="ARBA00034247"/>
    </source>
</evidence>
<dbReference type="NCBIfam" id="TIGR00254">
    <property type="entry name" value="GGDEF"/>
    <property type="match status" value="1"/>
</dbReference>